<evidence type="ECO:0000313" key="7">
    <source>
        <dbReference type="Proteomes" id="UP001597097"/>
    </source>
</evidence>
<dbReference type="Pfam" id="PF00440">
    <property type="entry name" value="TetR_N"/>
    <property type="match status" value="1"/>
</dbReference>
<dbReference type="Proteomes" id="UP001597097">
    <property type="component" value="Unassembled WGS sequence"/>
</dbReference>
<feature type="domain" description="HTH tetR-type" evidence="5">
    <location>
        <begin position="5"/>
        <end position="65"/>
    </location>
</feature>
<keyword evidence="2 4" id="KW-0238">DNA-binding</keyword>
<dbReference type="InterPro" id="IPR023772">
    <property type="entry name" value="DNA-bd_HTH_TetR-type_CS"/>
</dbReference>
<comment type="caution">
    <text evidence="6">The sequence shown here is derived from an EMBL/GenBank/DDBJ whole genome shotgun (WGS) entry which is preliminary data.</text>
</comment>
<sequence length="229" mass="25056">MPRDTLTREQIVRAAIEILDTEGVDGLSMRRLGTRLGSAATAVYWHVKSKDNLVVLAGDEVWAEVELPDPGEVGWRTAATAMANDTRAMIARHPWLVTAMSTHLMYGPGKARRDDHCLAVFEAAGFVGVDADNASKTVLTYVLGTALSEVAEAAWRARLRRNGGNEEEQMRDAMTQASEIAMRFPRLRARLEAWEEADAAAPPDQSFELGLQAILDGLKAQLTTRATPI</sequence>
<evidence type="ECO:0000256" key="1">
    <source>
        <dbReference type="ARBA" id="ARBA00023015"/>
    </source>
</evidence>
<dbReference type="PROSITE" id="PS50977">
    <property type="entry name" value="HTH_TETR_2"/>
    <property type="match status" value="1"/>
</dbReference>
<evidence type="ECO:0000259" key="5">
    <source>
        <dbReference type="PROSITE" id="PS50977"/>
    </source>
</evidence>
<dbReference type="Pfam" id="PF02909">
    <property type="entry name" value="TetR_C_1"/>
    <property type="match status" value="1"/>
</dbReference>
<feature type="DNA-binding region" description="H-T-H motif" evidence="4">
    <location>
        <begin position="28"/>
        <end position="47"/>
    </location>
</feature>
<name>A0ABW4G442_9ACTN</name>
<reference evidence="7" key="1">
    <citation type="journal article" date="2019" name="Int. J. Syst. Evol. Microbiol.">
        <title>The Global Catalogue of Microorganisms (GCM) 10K type strain sequencing project: providing services to taxonomists for standard genome sequencing and annotation.</title>
        <authorList>
            <consortium name="The Broad Institute Genomics Platform"/>
            <consortium name="The Broad Institute Genome Sequencing Center for Infectious Disease"/>
            <person name="Wu L."/>
            <person name="Ma J."/>
        </authorList>
    </citation>
    <scope>NUCLEOTIDE SEQUENCE [LARGE SCALE GENOMIC DNA]</scope>
    <source>
        <strain evidence="7">CGMCC 1.15399</strain>
    </source>
</reference>
<keyword evidence="3" id="KW-0804">Transcription</keyword>
<keyword evidence="7" id="KW-1185">Reference proteome</keyword>
<proteinExistence type="predicted"/>
<evidence type="ECO:0000256" key="3">
    <source>
        <dbReference type="ARBA" id="ARBA00023163"/>
    </source>
</evidence>
<gene>
    <name evidence="6" type="ORF">ACFSJ0_10890</name>
</gene>
<keyword evidence="1" id="KW-0805">Transcription regulation</keyword>
<evidence type="ECO:0000313" key="6">
    <source>
        <dbReference type="EMBL" id="MFD1537542.1"/>
    </source>
</evidence>
<evidence type="ECO:0000256" key="2">
    <source>
        <dbReference type="ARBA" id="ARBA00023125"/>
    </source>
</evidence>
<dbReference type="RefSeq" id="WP_219534639.1">
    <property type="nucleotide sequence ID" value="NZ_JAHKRM010000023.1"/>
</dbReference>
<dbReference type="InterPro" id="IPR001647">
    <property type="entry name" value="HTH_TetR"/>
</dbReference>
<evidence type="ECO:0000256" key="4">
    <source>
        <dbReference type="PROSITE-ProRule" id="PRU00335"/>
    </source>
</evidence>
<dbReference type="InterPro" id="IPR004111">
    <property type="entry name" value="Repressor_TetR_C"/>
</dbReference>
<organism evidence="6 7">
    <name type="scientific">Nonomuraea guangzhouensis</name>
    <dbReference type="NCBI Taxonomy" id="1291555"/>
    <lineage>
        <taxon>Bacteria</taxon>
        <taxon>Bacillati</taxon>
        <taxon>Actinomycetota</taxon>
        <taxon>Actinomycetes</taxon>
        <taxon>Streptosporangiales</taxon>
        <taxon>Streptosporangiaceae</taxon>
        <taxon>Nonomuraea</taxon>
    </lineage>
</organism>
<dbReference type="PANTHER" id="PTHR30055:SF151">
    <property type="entry name" value="TRANSCRIPTIONAL REGULATORY PROTEIN"/>
    <property type="match status" value="1"/>
</dbReference>
<dbReference type="InterPro" id="IPR050109">
    <property type="entry name" value="HTH-type_TetR-like_transc_reg"/>
</dbReference>
<dbReference type="PANTHER" id="PTHR30055">
    <property type="entry name" value="HTH-TYPE TRANSCRIPTIONAL REGULATOR RUTR"/>
    <property type="match status" value="1"/>
</dbReference>
<dbReference type="PROSITE" id="PS01081">
    <property type="entry name" value="HTH_TETR_1"/>
    <property type="match status" value="1"/>
</dbReference>
<dbReference type="EMBL" id="JBHUCM010000010">
    <property type="protein sequence ID" value="MFD1537542.1"/>
    <property type="molecule type" value="Genomic_DNA"/>
</dbReference>
<accession>A0ABW4G442</accession>
<protein>
    <submittedName>
        <fullName evidence="6">TetR/AcrR family transcriptional regulator</fullName>
    </submittedName>
</protein>